<reference evidence="2 3" key="1">
    <citation type="journal article" date="2016" name="Front. Microbiol.">
        <title>Genome and transcriptome sequences reveal the specific parasitism of the nematophagous Purpureocillium lilacinum 36-1.</title>
        <authorList>
            <person name="Xie J."/>
            <person name="Li S."/>
            <person name="Mo C."/>
            <person name="Xiao X."/>
            <person name="Peng D."/>
            <person name="Wang G."/>
            <person name="Xiao Y."/>
        </authorList>
    </citation>
    <scope>NUCLEOTIDE SEQUENCE [LARGE SCALE GENOMIC DNA]</scope>
    <source>
        <strain evidence="2 3">36-1</strain>
    </source>
</reference>
<dbReference type="Proteomes" id="UP000245956">
    <property type="component" value="Unassembled WGS sequence"/>
</dbReference>
<dbReference type="EMBL" id="LCWV01000001">
    <property type="protein sequence ID" value="PWI76437.1"/>
    <property type="molecule type" value="Genomic_DNA"/>
</dbReference>
<name>A0A2U3EPJ6_PURLI</name>
<organism evidence="2 3">
    <name type="scientific">Purpureocillium lilacinum</name>
    <name type="common">Paecilomyces lilacinus</name>
    <dbReference type="NCBI Taxonomy" id="33203"/>
    <lineage>
        <taxon>Eukaryota</taxon>
        <taxon>Fungi</taxon>
        <taxon>Dikarya</taxon>
        <taxon>Ascomycota</taxon>
        <taxon>Pezizomycotina</taxon>
        <taxon>Sordariomycetes</taxon>
        <taxon>Hypocreomycetidae</taxon>
        <taxon>Hypocreales</taxon>
        <taxon>Ophiocordycipitaceae</taxon>
        <taxon>Purpureocillium</taxon>
    </lineage>
</organism>
<feature type="compositionally biased region" description="Low complexity" evidence="1">
    <location>
        <begin position="38"/>
        <end position="50"/>
    </location>
</feature>
<evidence type="ECO:0000313" key="3">
    <source>
        <dbReference type="Proteomes" id="UP000245956"/>
    </source>
</evidence>
<comment type="caution">
    <text evidence="2">The sequence shown here is derived from an EMBL/GenBank/DDBJ whole genome shotgun (WGS) entry which is preliminary data.</text>
</comment>
<sequence length="367" mass="39205">MPIVNVIMAWPQDRPVAFWDMTDWTGTAKCLPTPPGHPGSSPSSTTWTTWKDGSTKTPGNKAAPGQAPWPSSVRGQWRRAKSVRQLSAGRPTHAFSNAESNLTPGFNPMGGLSAASPHTDTRRTSSLIWRGASEDSLARECPAPSSQTDAAFCSLQVAPFPLSTDYSVRRAPRPPATAASIPSSSSARLSCNQAAACPLIAQVPTPPSWCPFEWPVCGVPVSERPRFPDAVVALVPHLLVDLILGRPPPSSPPPPSSALGRRPKPWPLAGQYNPTQPKNRGSLLPWRRHPHCLVSCKTTYRHSNRLTASLSGPNPTPSGAIERARVVGVCLVARKHFCLRPRPAIGLCSELASSSATSLATPFRLGS</sequence>
<evidence type="ECO:0000313" key="2">
    <source>
        <dbReference type="EMBL" id="PWI76437.1"/>
    </source>
</evidence>
<proteinExistence type="predicted"/>
<accession>A0A2U3EPJ6</accession>
<dbReference type="AlphaFoldDB" id="A0A2U3EPJ6"/>
<gene>
    <name evidence="2" type="ORF">PCL_03631</name>
</gene>
<feature type="region of interest" description="Disordered" evidence="1">
    <location>
        <begin position="31"/>
        <end position="74"/>
    </location>
</feature>
<evidence type="ECO:0000256" key="1">
    <source>
        <dbReference type="SAM" id="MobiDB-lite"/>
    </source>
</evidence>
<feature type="region of interest" description="Disordered" evidence="1">
    <location>
        <begin position="246"/>
        <end position="284"/>
    </location>
</feature>
<feature type="compositionally biased region" description="Pro residues" evidence="1">
    <location>
        <begin position="246"/>
        <end position="256"/>
    </location>
</feature>
<protein>
    <submittedName>
        <fullName evidence="2">Uncharacterized protein</fullName>
    </submittedName>
</protein>